<accession>A0A0M0KBV6</accession>
<sequence length="179" mass="18983">MDALIKREVLAAFAGLEESFAAGDDDKALELIQTQGKTVLASVLSRLEDEGQLLSAKLSARLEQLADEQTAEMLKKYEDRLSSLQVANEQARTELRNELQNLQTLSKEYDELMANKAGSFSRKTFVGGAAFLVGLSGVGAALNEGLKMALGAGGDVPTLAANGVLGIAGVLYYLKTKGS</sequence>
<evidence type="ECO:0000313" key="4">
    <source>
        <dbReference type="Proteomes" id="UP000037460"/>
    </source>
</evidence>
<evidence type="ECO:0000256" key="2">
    <source>
        <dbReference type="SAM" id="Phobius"/>
    </source>
</evidence>
<evidence type="ECO:0000313" key="3">
    <source>
        <dbReference type="EMBL" id="KOO35898.1"/>
    </source>
</evidence>
<keyword evidence="2" id="KW-1133">Transmembrane helix</keyword>
<feature type="transmembrane region" description="Helical" evidence="2">
    <location>
        <begin position="154"/>
        <end position="174"/>
    </location>
</feature>
<keyword evidence="1" id="KW-0175">Coiled coil</keyword>
<protein>
    <submittedName>
        <fullName evidence="3">Uncharacterized protein</fullName>
    </submittedName>
</protein>
<dbReference type="Proteomes" id="UP000037460">
    <property type="component" value="Unassembled WGS sequence"/>
</dbReference>
<organism evidence="3 4">
    <name type="scientific">Chrysochromulina tobinii</name>
    <dbReference type="NCBI Taxonomy" id="1460289"/>
    <lineage>
        <taxon>Eukaryota</taxon>
        <taxon>Haptista</taxon>
        <taxon>Haptophyta</taxon>
        <taxon>Prymnesiophyceae</taxon>
        <taxon>Prymnesiales</taxon>
        <taxon>Chrysochromulinaceae</taxon>
        <taxon>Chrysochromulina</taxon>
    </lineage>
</organism>
<comment type="caution">
    <text evidence="3">The sequence shown here is derived from an EMBL/GenBank/DDBJ whole genome shotgun (WGS) entry which is preliminary data.</text>
</comment>
<gene>
    <name evidence="3" type="ORF">Ctob_015829</name>
</gene>
<reference evidence="4" key="1">
    <citation type="journal article" date="2015" name="PLoS Genet.">
        <title>Genome Sequence and Transcriptome Analyses of Chrysochromulina tobin: Metabolic Tools for Enhanced Algal Fitness in the Prominent Order Prymnesiales (Haptophyceae).</title>
        <authorList>
            <person name="Hovde B.T."/>
            <person name="Deodato C.R."/>
            <person name="Hunsperger H.M."/>
            <person name="Ryken S.A."/>
            <person name="Yost W."/>
            <person name="Jha R.K."/>
            <person name="Patterson J."/>
            <person name="Monnat R.J. Jr."/>
            <person name="Barlow S.B."/>
            <person name="Starkenburg S.R."/>
            <person name="Cattolico R.A."/>
        </authorList>
    </citation>
    <scope>NUCLEOTIDE SEQUENCE</scope>
    <source>
        <strain evidence="4">CCMP291</strain>
    </source>
</reference>
<name>A0A0M0KBV6_9EUKA</name>
<feature type="transmembrane region" description="Helical" evidence="2">
    <location>
        <begin position="124"/>
        <end position="142"/>
    </location>
</feature>
<dbReference type="EMBL" id="JWZX01000713">
    <property type="protein sequence ID" value="KOO35898.1"/>
    <property type="molecule type" value="Genomic_DNA"/>
</dbReference>
<keyword evidence="2" id="KW-0472">Membrane</keyword>
<keyword evidence="2" id="KW-0812">Transmembrane</keyword>
<keyword evidence="4" id="KW-1185">Reference proteome</keyword>
<evidence type="ECO:0000256" key="1">
    <source>
        <dbReference type="SAM" id="Coils"/>
    </source>
</evidence>
<dbReference type="AlphaFoldDB" id="A0A0M0KBV6"/>
<proteinExistence type="predicted"/>
<feature type="coiled-coil region" evidence="1">
    <location>
        <begin position="74"/>
        <end position="115"/>
    </location>
</feature>